<dbReference type="RefSeq" id="WP_269884294.1">
    <property type="nucleotide sequence ID" value="NZ_JAQAGZ010000019.1"/>
</dbReference>
<evidence type="ECO:0000313" key="2">
    <source>
        <dbReference type="EMBL" id="MCZ8515765.1"/>
    </source>
</evidence>
<feature type="domain" description="NIPSNAP" evidence="1">
    <location>
        <begin position="4"/>
        <end position="95"/>
    </location>
</feature>
<proteinExistence type="predicted"/>
<dbReference type="EMBL" id="JAQAGZ010000019">
    <property type="protein sequence ID" value="MCZ8515765.1"/>
    <property type="molecule type" value="Genomic_DNA"/>
</dbReference>
<gene>
    <name evidence="2" type="ORF">O9H85_25805</name>
</gene>
<dbReference type="InterPro" id="IPR011008">
    <property type="entry name" value="Dimeric_a/b-barrel"/>
</dbReference>
<name>A0ABT4QFX6_9BACL</name>
<dbReference type="Pfam" id="PF07978">
    <property type="entry name" value="NIPSNAP"/>
    <property type="match status" value="1"/>
</dbReference>
<comment type="caution">
    <text evidence="2">The sequence shown here is derived from an EMBL/GenBank/DDBJ whole genome shotgun (WGS) entry which is preliminary data.</text>
</comment>
<protein>
    <submittedName>
        <fullName evidence="2">NIPSNAP family protein</fullName>
    </submittedName>
</protein>
<sequence length="106" mass="13206">MLTELRIYTIYPERMDAIHERFSNHTLHIFKRLGMKVTNFWVDRNEPKLYYTMEYADMEERNRQWDLFRKDPEWSEVKMRSEANGPIVKKIEEIYMHRADYFQHEA</sequence>
<dbReference type="SUPFAM" id="SSF54909">
    <property type="entry name" value="Dimeric alpha+beta barrel"/>
    <property type="match status" value="1"/>
</dbReference>
<keyword evidence="3" id="KW-1185">Reference proteome</keyword>
<organism evidence="2 3">
    <name type="scientific">Paenibacillus gyeongsangnamensis</name>
    <dbReference type="NCBI Taxonomy" id="3388067"/>
    <lineage>
        <taxon>Bacteria</taxon>
        <taxon>Bacillati</taxon>
        <taxon>Bacillota</taxon>
        <taxon>Bacilli</taxon>
        <taxon>Bacillales</taxon>
        <taxon>Paenibacillaceae</taxon>
        <taxon>Paenibacillus</taxon>
    </lineage>
</organism>
<evidence type="ECO:0000313" key="3">
    <source>
        <dbReference type="Proteomes" id="UP001527882"/>
    </source>
</evidence>
<accession>A0ABT4QFX6</accession>
<dbReference type="Gene3D" id="3.30.70.100">
    <property type="match status" value="1"/>
</dbReference>
<dbReference type="InterPro" id="IPR012577">
    <property type="entry name" value="NIPSNAP"/>
</dbReference>
<dbReference type="Proteomes" id="UP001527882">
    <property type="component" value="Unassembled WGS sequence"/>
</dbReference>
<reference evidence="2 3" key="1">
    <citation type="submission" date="2022-12" db="EMBL/GenBank/DDBJ databases">
        <title>Draft genome sequence of Paenibacillus sp. dW9.</title>
        <authorList>
            <person name="Choi E.-W."/>
            <person name="Kim D.-U."/>
        </authorList>
    </citation>
    <scope>NUCLEOTIDE SEQUENCE [LARGE SCALE GENOMIC DNA]</scope>
    <source>
        <strain evidence="3">dW9</strain>
    </source>
</reference>
<evidence type="ECO:0000259" key="1">
    <source>
        <dbReference type="Pfam" id="PF07978"/>
    </source>
</evidence>